<feature type="region of interest" description="Disordered" evidence="1">
    <location>
        <begin position="96"/>
        <end position="116"/>
    </location>
</feature>
<evidence type="ECO:0000313" key="3">
    <source>
        <dbReference type="Proteomes" id="UP001044222"/>
    </source>
</evidence>
<sequence length="116" mass="12976">MRHILVKLSARILEDDDGDDPGWGRACRLHHEAKGSNPLLPQSHTRTQCEKKRGGSGEVEKGKRERESSLQNGVKKLCSSKWRLVIFHKCVPSHKNGTTPQKCPHIGKGRSAFQSI</sequence>
<dbReference type="EMBL" id="JAFIRN010000008">
    <property type="protein sequence ID" value="KAG5843267.1"/>
    <property type="molecule type" value="Genomic_DNA"/>
</dbReference>
<accession>A0A9D3RXW2</accession>
<dbReference type="Proteomes" id="UP001044222">
    <property type="component" value="Chromosome 8"/>
</dbReference>
<comment type="caution">
    <text evidence="2">The sequence shown here is derived from an EMBL/GenBank/DDBJ whole genome shotgun (WGS) entry which is preliminary data.</text>
</comment>
<feature type="region of interest" description="Disordered" evidence="1">
    <location>
        <begin position="34"/>
        <end position="72"/>
    </location>
</feature>
<name>A0A9D3RXW2_ANGAN</name>
<reference evidence="2" key="1">
    <citation type="submission" date="2021-01" db="EMBL/GenBank/DDBJ databases">
        <title>A chromosome-scale assembly of European eel, Anguilla anguilla.</title>
        <authorList>
            <person name="Henkel C."/>
            <person name="Jong-Raadsen S.A."/>
            <person name="Dufour S."/>
            <person name="Weltzien F.-A."/>
            <person name="Palstra A.P."/>
            <person name="Pelster B."/>
            <person name="Spaink H.P."/>
            <person name="Van Den Thillart G.E."/>
            <person name="Jansen H."/>
            <person name="Zahm M."/>
            <person name="Klopp C."/>
            <person name="Cedric C."/>
            <person name="Louis A."/>
            <person name="Berthelot C."/>
            <person name="Parey E."/>
            <person name="Roest Crollius H."/>
            <person name="Montfort J."/>
            <person name="Robinson-Rechavi M."/>
            <person name="Bucao C."/>
            <person name="Bouchez O."/>
            <person name="Gislard M."/>
            <person name="Lluch J."/>
            <person name="Milhes M."/>
            <person name="Lampietro C."/>
            <person name="Lopez Roques C."/>
            <person name="Donnadieu C."/>
            <person name="Braasch I."/>
            <person name="Desvignes T."/>
            <person name="Postlethwait J."/>
            <person name="Bobe J."/>
            <person name="Guiguen Y."/>
            <person name="Dirks R."/>
        </authorList>
    </citation>
    <scope>NUCLEOTIDE SEQUENCE</scope>
    <source>
        <strain evidence="2">Tag_6206</strain>
        <tissue evidence="2">Liver</tissue>
    </source>
</reference>
<feature type="compositionally biased region" description="Basic and acidic residues" evidence="1">
    <location>
        <begin position="47"/>
        <end position="68"/>
    </location>
</feature>
<evidence type="ECO:0000256" key="1">
    <source>
        <dbReference type="SAM" id="MobiDB-lite"/>
    </source>
</evidence>
<organism evidence="2 3">
    <name type="scientific">Anguilla anguilla</name>
    <name type="common">European freshwater eel</name>
    <name type="synonym">Muraena anguilla</name>
    <dbReference type="NCBI Taxonomy" id="7936"/>
    <lineage>
        <taxon>Eukaryota</taxon>
        <taxon>Metazoa</taxon>
        <taxon>Chordata</taxon>
        <taxon>Craniata</taxon>
        <taxon>Vertebrata</taxon>
        <taxon>Euteleostomi</taxon>
        <taxon>Actinopterygii</taxon>
        <taxon>Neopterygii</taxon>
        <taxon>Teleostei</taxon>
        <taxon>Anguilliformes</taxon>
        <taxon>Anguillidae</taxon>
        <taxon>Anguilla</taxon>
    </lineage>
</organism>
<keyword evidence="3" id="KW-1185">Reference proteome</keyword>
<dbReference type="AlphaFoldDB" id="A0A9D3RXW2"/>
<protein>
    <submittedName>
        <fullName evidence="2">Uncharacterized protein</fullName>
    </submittedName>
</protein>
<gene>
    <name evidence="2" type="ORF">ANANG_G00148980</name>
</gene>
<proteinExistence type="predicted"/>
<evidence type="ECO:0000313" key="2">
    <source>
        <dbReference type="EMBL" id="KAG5843267.1"/>
    </source>
</evidence>